<sequence length="200" mass="21688">MGRRRPRVHRSRPRPRRRAQLRRRRHRRAPAGRDARDPGLTATVQRTKIGSLIWVALVAVPIGWSIGRVVDAMSGALPPVPWVLPLLLIFLAIAMFAGARAVTGWITERRFDRRIDALRVARSVALAKASEYFGAVLVGIYTGLGLLALDALDSPMGRNRAVLSAAVVVAAVVLTVAAVRLERAGEVPPPSDEDNGAHPA</sequence>
<comment type="caution">
    <text evidence="3">The sequence shown here is derived from an EMBL/GenBank/DDBJ whole genome shotgun (WGS) entry which is preliminary data.</text>
</comment>
<protein>
    <submittedName>
        <fullName evidence="3">DUF3180 domain-containing protein</fullName>
    </submittedName>
</protein>
<feature type="transmembrane region" description="Helical" evidence="2">
    <location>
        <begin position="52"/>
        <end position="70"/>
    </location>
</feature>
<gene>
    <name evidence="3" type="ORF">E1212_08885</name>
</gene>
<keyword evidence="2" id="KW-1133">Transmembrane helix</keyword>
<dbReference type="EMBL" id="SMKL01000015">
    <property type="protein sequence ID" value="TDC52423.1"/>
    <property type="molecule type" value="Genomic_DNA"/>
</dbReference>
<evidence type="ECO:0000313" key="4">
    <source>
        <dbReference type="Proteomes" id="UP000295621"/>
    </source>
</evidence>
<evidence type="ECO:0000256" key="2">
    <source>
        <dbReference type="SAM" id="Phobius"/>
    </source>
</evidence>
<dbReference type="OrthoDB" id="5191106at2"/>
<name>A0A4R4RV50_9ACTN</name>
<keyword evidence="2" id="KW-0472">Membrane</keyword>
<feature type="transmembrane region" description="Helical" evidence="2">
    <location>
        <begin position="132"/>
        <end position="149"/>
    </location>
</feature>
<reference evidence="3 4" key="1">
    <citation type="submission" date="2019-02" db="EMBL/GenBank/DDBJ databases">
        <title>Draft genome sequences of novel Actinobacteria.</title>
        <authorList>
            <person name="Sahin N."/>
            <person name="Ay H."/>
            <person name="Saygin H."/>
        </authorList>
    </citation>
    <scope>NUCLEOTIDE SEQUENCE [LARGE SCALE GENOMIC DNA]</scope>
    <source>
        <strain evidence="3 4">KC603</strain>
    </source>
</reference>
<accession>A0A4R4RV50</accession>
<dbReference type="InterPro" id="IPR021517">
    <property type="entry name" value="DUF3180"/>
</dbReference>
<organism evidence="3 4">
    <name type="scientific">Jiangella ureilytica</name>
    <dbReference type="NCBI Taxonomy" id="2530374"/>
    <lineage>
        <taxon>Bacteria</taxon>
        <taxon>Bacillati</taxon>
        <taxon>Actinomycetota</taxon>
        <taxon>Actinomycetes</taxon>
        <taxon>Jiangellales</taxon>
        <taxon>Jiangellaceae</taxon>
        <taxon>Jiangella</taxon>
    </lineage>
</organism>
<proteinExistence type="predicted"/>
<keyword evidence="2" id="KW-0812">Transmembrane</keyword>
<feature type="region of interest" description="Disordered" evidence="1">
    <location>
        <begin position="1"/>
        <end position="40"/>
    </location>
</feature>
<evidence type="ECO:0000256" key="1">
    <source>
        <dbReference type="SAM" id="MobiDB-lite"/>
    </source>
</evidence>
<evidence type="ECO:0000313" key="3">
    <source>
        <dbReference type="EMBL" id="TDC52423.1"/>
    </source>
</evidence>
<feature type="transmembrane region" description="Helical" evidence="2">
    <location>
        <begin position="161"/>
        <end position="181"/>
    </location>
</feature>
<keyword evidence="4" id="KW-1185">Reference proteome</keyword>
<dbReference type="AlphaFoldDB" id="A0A4R4RV50"/>
<dbReference type="Pfam" id="PF11377">
    <property type="entry name" value="DUF3180"/>
    <property type="match status" value="1"/>
</dbReference>
<feature type="transmembrane region" description="Helical" evidence="2">
    <location>
        <begin position="82"/>
        <end position="106"/>
    </location>
</feature>
<dbReference type="Proteomes" id="UP000295621">
    <property type="component" value="Unassembled WGS sequence"/>
</dbReference>
<feature type="compositionally biased region" description="Basic residues" evidence="1">
    <location>
        <begin position="1"/>
        <end position="30"/>
    </location>
</feature>